<accession>A0A1X7RAV3</accession>
<feature type="compositionally biased region" description="Polar residues" evidence="1">
    <location>
        <begin position="53"/>
        <end position="69"/>
    </location>
</feature>
<feature type="compositionally biased region" description="Polar residues" evidence="1">
    <location>
        <begin position="206"/>
        <end position="219"/>
    </location>
</feature>
<feature type="compositionally biased region" description="Acidic residues" evidence="1">
    <location>
        <begin position="411"/>
        <end position="426"/>
    </location>
</feature>
<feature type="region of interest" description="Disordered" evidence="1">
    <location>
        <begin position="495"/>
        <end position="533"/>
    </location>
</feature>
<gene>
    <name evidence="2" type="ORF">KASA_0E00429G</name>
</gene>
<evidence type="ECO:0000313" key="2">
    <source>
        <dbReference type="EMBL" id="SMN22798.1"/>
    </source>
</evidence>
<organism evidence="2 3">
    <name type="scientific">Maudiozyma saulgeensis</name>
    <dbReference type="NCBI Taxonomy" id="1789683"/>
    <lineage>
        <taxon>Eukaryota</taxon>
        <taxon>Fungi</taxon>
        <taxon>Dikarya</taxon>
        <taxon>Ascomycota</taxon>
        <taxon>Saccharomycotina</taxon>
        <taxon>Saccharomycetes</taxon>
        <taxon>Saccharomycetales</taxon>
        <taxon>Saccharomycetaceae</taxon>
        <taxon>Maudiozyma</taxon>
    </lineage>
</organism>
<feature type="region of interest" description="Disordered" evidence="1">
    <location>
        <begin position="199"/>
        <end position="227"/>
    </location>
</feature>
<protein>
    <submittedName>
        <fullName evidence="2">Uncharacterized protein</fullName>
    </submittedName>
</protein>
<feature type="compositionally biased region" description="Low complexity" evidence="1">
    <location>
        <begin position="39"/>
        <end position="49"/>
    </location>
</feature>
<dbReference type="AlphaFoldDB" id="A0A1X7RAV3"/>
<feature type="region of interest" description="Disordered" evidence="1">
    <location>
        <begin position="1005"/>
        <end position="1040"/>
    </location>
</feature>
<dbReference type="Proteomes" id="UP000196158">
    <property type="component" value="Unassembled WGS sequence"/>
</dbReference>
<feature type="region of interest" description="Disordered" evidence="1">
    <location>
        <begin position="1082"/>
        <end position="1103"/>
    </location>
</feature>
<name>A0A1X7RAV3_9SACH</name>
<feature type="region of interest" description="Disordered" evidence="1">
    <location>
        <begin position="336"/>
        <end position="426"/>
    </location>
</feature>
<evidence type="ECO:0000313" key="3">
    <source>
        <dbReference type="Proteomes" id="UP000196158"/>
    </source>
</evidence>
<feature type="compositionally biased region" description="Polar residues" evidence="1">
    <location>
        <begin position="1014"/>
        <end position="1026"/>
    </location>
</feature>
<feature type="region of interest" description="Disordered" evidence="1">
    <location>
        <begin position="39"/>
        <end position="179"/>
    </location>
</feature>
<dbReference type="OrthoDB" id="4069015at2759"/>
<sequence length="1103" mass="122773">MVFGLSRKEHKVPDLSRYDYYYQNNQDFNRSARLSAAAASAASNGGNRRVVSAQPTHQSRQQTRSNSLIHSKDPQRRASSVIPPRMNSTISSRPRVKVKNPNYKTYSLRSESSEDQIGPSIRSKSVVKGTKMKNSNNNNNNKITMNKKDTRSGTQNSIHTTNTNIQKQPQQPKKKKIIKKPAVTTSRLNSIASNNSTNRQLRKMSMSDSRSNSITTQITKVKDPQGRTTSITRKTIKRIDGYEYIETTTTTTTVAPVNETESIDSNQRHFDEFNDDYIMDNDFAPIQDIQEETENEDSPQIDEVMLQEESLTPSLHGSLNVNDDTPHIEEPLAAIADSTELSNVSPIPESLVDDQDSSLNQHDEEDDDDDTDDADEIYKSQDPELSETATSDENVPGTFEYDYTNPYVETEGTEETEETANNEDDHELVEEQHISTEKRPAHPYAQQTLIQPLSRPYINDPDQVVQSQSSNTIFSDALEEIPGANVDDTIQYAKHNTPKSQIKSKSRPKNNRISVNKSNKQTKRTQRETQSIEIQRNDVNQHQNVARKKTVKPKKPLTEAEMYQKALEIATKKVYSDRLPSTNVKKPSKSMMGQRMTLRNEEPNGNNMMSHSQHQAAPNVSPKKHKRLSLFSFEKHHDEPEHGNNTVPLPTNSAALINKETHPIPLKEAVQAKEPSEIKSSMSDADMYAKALEVAQRKYRDAHYIQNSGIPVNTSNMSANSGFSSGIRSNSIGNNIPNDAAGRLSLNDQLSKTTTGSARRQDVTSNVSFLRNEPVSNTESGGGMRLSIDSKKKMNDSSYEARNGDEAVAVVNHNVSIPENYIPVTASSAIVRPAIVTTVPEPNRYITTDIDHNITTVSNNTDNISTDFAKGHPMQKSQTNDSAKHRSKFKHFVDKVVQFSTENSGYQLSKDEQYRLQGQKGSNGEDVGEGRNFLNVTPPQHQLSAVPIVQPPVTYVEPTSVSRIPITTVGSESSFQRKNITNNSNMDNGNTSATLNTVSSSIFSKDKGPVDVSPPQTSSNYIPNEISTHEPLKKGSSLPRTLDQGHAKTFQQANNNSVGMDRIITPVTVVANNVATVETHTKSVPVPTSPPKKKGFFKKLFKR</sequence>
<keyword evidence="3" id="KW-1185">Reference proteome</keyword>
<dbReference type="EMBL" id="FXLY01000014">
    <property type="protein sequence ID" value="SMN22798.1"/>
    <property type="molecule type" value="Genomic_DNA"/>
</dbReference>
<evidence type="ECO:0000256" key="1">
    <source>
        <dbReference type="SAM" id="MobiDB-lite"/>
    </source>
</evidence>
<feature type="compositionally biased region" description="Acidic residues" evidence="1">
    <location>
        <begin position="363"/>
        <end position="375"/>
    </location>
</feature>
<proteinExistence type="predicted"/>
<reference evidence="2 3" key="1">
    <citation type="submission" date="2017-04" db="EMBL/GenBank/DDBJ databases">
        <authorList>
            <person name="Afonso C.L."/>
            <person name="Miller P.J."/>
            <person name="Scott M.A."/>
            <person name="Spackman E."/>
            <person name="Goraichik I."/>
            <person name="Dimitrov K.M."/>
            <person name="Suarez D.L."/>
            <person name="Swayne D.E."/>
        </authorList>
    </citation>
    <scope>NUCLEOTIDE SEQUENCE [LARGE SCALE GENOMIC DNA]</scope>
</reference>
<feature type="compositionally biased region" description="Basic residues" evidence="1">
    <location>
        <begin position="1091"/>
        <end position="1103"/>
    </location>
</feature>
<feature type="compositionally biased region" description="Polar residues" evidence="1">
    <location>
        <begin position="152"/>
        <end position="164"/>
    </location>
</feature>
<feature type="compositionally biased region" description="Low complexity" evidence="1">
    <location>
        <begin position="128"/>
        <end position="144"/>
    </location>
</feature>